<dbReference type="GO" id="GO:0004672">
    <property type="term" value="F:protein kinase activity"/>
    <property type="evidence" value="ECO:0007669"/>
    <property type="project" value="InterPro"/>
</dbReference>
<dbReference type="PROSITE" id="PS50011">
    <property type="entry name" value="PROTEIN_KINASE_DOM"/>
    <property type="match status" value="1"/>
</dbReference>
<dbReference type="InterPro" id="IPR011009">
    <property type="entry name" value="Kinase-like_dom_sf"/>
</dbReference>
<evidence type="ECO:0000259" key="1">
    <source>
        <dbReference type="PROSITE" id="PS50011"/>
    </source>
</evidence>
<proteinExistence type="predicted"/>
<dbReference type="GO" id="GO:0005524">
    <property type="term" value="F:ATP binding"/>
    <property type="evidence" value="ECO:0007669"/>
    <property type="project" value="InterPro"/>
</dbReference>
<comment type="caution">
    <text evidence="2">The sequence shown here is derived from an EMBL/GenBank/DDBJ whole genome shotgun (WGS) entry which is preliminary data.</text>
</comment>
<dbReference type="AlphaFoldDB" id="A0AA38S4H8"/>
<dbReference type="SUPFAM" id="SSF56112">
    <property type="entry name" value="Protein kinase-like (PK-like)"/>
    <property type="match status" value="1"/>
</dbReference>
<name>A0AA38S4H8_9PEZI</name>
<evidence type="ECO:0000313" key="3">
    <source>
        <dbReference type="Proteomes" id="UP001174694"/>
    </source>
</evidence>
<evidence type="ECO:0000313" key="2">
    <source>
        <dbReference type="EMBL" id="KAJ9156110.1"/>
    </source>
</evidence>
<dbReference type="Gene3D" id="3.30.200.20">
    <property type="entry name" value="Phosphorylase Kinase, domain 1"/>
    <property type="match status" value="1"/>
</dbReference>
<organism evidence="2 3">
    <name type="scientific">Pleurostoma richardsiae</name>
    <dbReference type="NCBI Taxonomy" id="41990"/>
    <lineage>
        <taxon>Eukaryota</taxon>
        <taxon>Fungi</taxon>
        <taxon>Dikarya</taxon>
        <taxon>Ascomycota</taxon>
        <taxon>Pezizomycotina</taxon>
        <taxon>Sordariomycetes</taxon>
        <taxon>Sordariomycetidae</taxon>
        <taxon>Calosphaeriales</taxon>
        <taxon>Pleurostomataceae</taxon>
        <taxon>Pleurostoma</taxon>
    </lineage>
</organism>
<gene>
    <name evidence="2" type="ORF">NKR23_g1375</name>
</gene>
<protein>
    <recommendedName>
        <fullName evidence="1">Protein kinase domain-containing protein</fullName>
    </recommendedName>
</protein>
<feature type="domain" description="Protein kinase" evidence="1">
    <location>
        <begin position="1"/>
        <end position="135"/>
    </location>
</feature>
<accession>A0AA38S4H8</accession>
<dbReference type="InterPro" id="IPR000719">
    <property type="entry name" value="Prot_kinase_dom"/>
</dbReference>
<keyword evidence="3" id="KW-1185">Reference proteome</keyword>
<dbReference type="EMBL" id="JANBVO010000002">
    <property type="protein sequence ID" value="KAJ9156110.1"/>
    <property type="molecule type" value="Genomic_DNA"/>
</dbReference>
<dbReference type="Gene3D" id="1.10.510.10">
    <property type="entry name" value="Transferase(Phosphotransferase) domain 1"/>
    <property type="match status" value="1"/>
</dbReference>
<dbReference type="Proteomes" id="UP001174694">
    <property type="component" value="Unassembled WGS sequence"/>
</dbReference>
<reference evidence="2" key="1">
    <citation type="submission" date="2022-07" db="EMBL/GenBank/DDBJ databases">
        <title>Fungi with potential for degradation of polypropylene.</title>
        <authorList>
            <person name="Gostincar C."/>
        </authorList>
    </citation>
    <scope>NUCLEOTIDE SEQUENCE</scope>
    <source>
        <strain evidence="2">EXF-13308</strain>
    </source>
</reference>
<sequence>MPQGQQFIPRLLGDFSLDGPSGHHICLVQELAVCSIVAAKEDCLTLMFPAETARSIAAQLVMGLSYLYSCGVCHGDLHLRTFLLRGPDIGELSLDEFYKRYRLDKVPVRRVDGETVEPHAHQYAVYPMHIKMPAD</sequence>